<name>A0A4Y9SDK1_9BURK</name>
<dbReference type="AlphaFoldDB" id="A0A4Y9SDK1"/>
<gene>
    <name evidence="1" type="ORF">E4L98_17305</name>
</gene>
<protein>
    <submittedName>
        <fullName evidence="1">Prephenate dehydrogenase/arogenate dehydrogenase family protein</fullName>
    </submittedName>
</protein>
<comment type="caution">
    <text evidence="1">The sequence shown here is derived from an EMBL/GenBank/DDBJ whole genome shotgun (WGS) entry which is preliminary data.</text>
</comment>
<evidence type="ECO:0000313" key="1">
    <source>
        <dbReference type="EMBL" id="TFW18883.1"/>
    </source>
</evidence>
<evidence type="ECO:0000313" key="2">
    <source>
        <dbReference type="Proteomes" id="UP000297729"/>
    </source>
</evidence>
<proteinExistence type="predicted"/>
<dbReference type="InterPro" id="IPR036291">
    <property type="entry name" value="NAD(P)-bd_dom_sf"/>
</dbReference>
<reference evidence="1 2" key="1">
    <citation type="submission" date="2019-03" db="EMBL/GenBank/DDBJ databases">
        <title>Draft Genome Sequence of Duganella callidus sp. nov., a Novel Duganella Species Isolated from Cultivated Soil.</title>
        <authorList>
            <person name="Raths R."/>
            <person name="Peta V."/>
            <person name="Bucking H."/>
        </authorList>
    </citation>
    <scope>NUCLEOTIDE SEQUENCE [LARGE SCALE GENOMIC DNA]</scope>
    <source>
        <strain evidence="1 2">DN04</strain>
    </source>
</reference>
<sequence>MLNKVLIFGVGLIGGSFARALRQAGLVRTIVGIDRSPASLARALELGLIDVAGP</sequence>
<dbReference type="EMBL" id="SPVG01000178">
    <property type="protein sequence ID" value="TFW18883.1"/>
    <property type="molecule type" value="Genomic_DNA"/>
</dbReference>
<accession>A0A4Y9SDK1</accession>
<organism evidence="1 2">
    <name type="scientific">Duganella callida</name>
    <dbReference type="NCBI Taxonomy" id="2561932"/>
    <lineage>
        <taxon>Bacteria</taxon>
        <taxon>Pseudomonadati</taxon>
        <taxon>Pseudomonadota</taxon>
        <taxon>Betaproteobacteria</taxon>
        <taxon>Burkholderiales</taxon>
        <taxon>Oxalobacteraceae</taxon>
        <taxon>Telluria group</taxon>
        <taxon>Duganella</taxon>
    </lineage>
</organism>
<dbReference type="Gene3D" id="3.40.50.720">
    <property type="entry name" value="NAD(P)-binding Rossmann-like Domain"/>
    <property type="match status" value="1"/>
</dbReference>
<dbReference type="SUPFAM" id="SSF51735">
    <property type="entry name" value="NAD(P)-binding Rossmann-fold domains"/>
    <property type="match status" value="1"/>
</dbReference>
<feature type="non-terminal residue" evidence="1">
    <location>
        <position position="54"/>
    </location>
</feature>
<keyword evidence="2" id="KW-1185">Reference proteome</keyword>
<dbReference type="Proteomes" id="UP000297729">
    <property type="component" value="Unassembled WGS sequence"/>
</dbReference>